<proteinExistence type="predicted"/>
<gene>
    <name evidence="2" type="ORF">C6Y40_11345</name>
</gene>
<dbReference type="Pfam" id="PF03372">
    <property type="entry name" value="Exo_endo_phos"/>
    <property type="match status" value="1"/>
</dbReference>
<evidence type="ECO:0000313" key="2">
    <source>
        <dbReference type="EMBL" id="PRO73502.1"/>
    </source>
</evidence>
<feature type="domain" description="Endonuclease/exonuclease/phosphatase" evidence="1">
    <location>
        <begin position="8"/>
        <end position="265"/>
    </location>
</feature>
<reference evidence="3" key="1">
    <citation type="journal article" date="2020" name="Int. J. Syst. Evol. Microbiol.">
        <title>Alteromonas alba sp. nov., a marine bacterium isolated from the seawater of the West Pacific Ocean.</title>
        <authorList>
            <person name="Sun C."/>
            <person name="Wu Y.-H."/>
            <person name="Xamxidin M."/>
            <person name="Cheng H."/>
            <person name="Xu X.-W."/>
        </authorList>
    </citation>
    <scope>NUCLEOTIDE SEQUENCE [LARGE SCALE GENOMIC DNA]</scope>
    <source>
        <strain evidence="3">190</strain>
    </source>
</reference>
<accession>A0A2S9VAP3</accession>
<keyword evidence="3" id="KW-1185">Reference proteome</keyword>
<comment type="caution">
    <text evidence="2">The sequence shown here is derived from an EMBL/GenBank/DDBJ whole genome shotgun (WGS) entry which is preliminary data.</text>
</comment>
<sequence>MSKLISFASWNVEHFKGKPERIERVVDLLSEVNPDLFAIYEVEGKHVFEQLMDKLQSHSFFITEKTDKANMEILIGFRKSLNVFVTQRDEFKSKVPTLRPGTLATVRIDGEDYAFLFLHLKSFTDPRSWGLRDDMFKHAASLKRKINKRSDDGKTGKLVVLGDLNTMGLSAAYNNICDLTPEQEIEFLEKRFNRVALNRLHKTHEISWWNGSETYAPGSTLDHVFADPSLNFRDFGGGKYIKVIGWPELTSTAEQLSWIDKYSDHGLLFGEIHA</sequence>
<dbReference type="OrthoDB" id="6396729at2"/>
<name>A0A2S9VAP3_9ALTE</name>
<dbReference type="SUPFAM" id="SSF56219">
    <property type="entry name" value="DNase I-like"/>
    <property type="match status" value="1"/>
</dbReference>
<dbReference type="AlphaFoldDB" id="A0A2S9VAP3"/>
<dbReference type="InterPro" id="IPR005135">
    <property type="entry name" value="Endo/exonuclease/phosphatase"/>
</dbReference>
<protein>
    <recommendedName>
        <fullName evidence="1">Endonuclease/exonuclease/phosphatase domain-containing protein</fullName>
    </recommendedName>
</protein>
<dbReference type="EMBL" id="PVNP01000112">
    <property type="protein sequence ID" value="PRO73502.1"/>
    <property type="molecule type" value="Genomic_DNA"/>
</dbReference>
<evidence type="ECO:0000259" key="1">
    <source>
        <dbReference type="Pfam" id="PF03372"/>
    </source>
</evidence>
<organism evidence="2 3">
    <name type="scientific">Alteromonas alba</name>
    <dbReference type="NCBI Taxonomy" id="2079529"/>
    <lineage>
        <taxon>Bacteria</taxon>
        <taxon>Pseudomonadati</taxon>
        <taxon>Pseudomonadota</taxon>
        <taxon>Gammaproteobacteria</taxon>
        <taxon>Alteromonadales</taxon>
        <taxon>Alteromonadaceae</taxon>
        <taxon>Alteromonas/Salinimonas group</taxon>
        <taxon>Alteromonas</taxon>
    </lineage>
</organism>
<dbReference type="GO" id="GO:0003824">
    <property type="term" value="F:catalytic activity"/>
    <property type="evidence" value="ECO:0007669"/>
    <property type="project" value="InterPro"/>
</dbReference>
<dbReference type="Proteomes" id="UP000238949">
    <property type="component" value="Unassembled WGS sequence"/>
</dbReference>
<dbReference type="InterPro" id="IPR036691">
    <property type="entry name" value="Endo/exonu/phosph_ase_sf"/>
</dbReference>
<evidence type="ECO:0000313" key="3">
    <source>
        <dbReference type="Proteomes" id="UP000238949"/>
    </source>
</evidence>
<dbReference type="Gene3D" id="3.60.10.10">
    <property type="entry name" value="Endonuclease/exonuclease/phosphatase"/>
    <property type="match status" value="1"/>
</dbReference>
<dbReference type="RefSeq" id="WP_105934689.1">
    <property type="nucleotide sequence ID" value="NZ_PVNP01000112.1"/>
</dbReference>